<gene>
    <name evidence="3" type="ORF">FGL98_11480</name>
</gene>
<dbReference type="GO" id="GO:0003700">
    <property type="term" value="F:DNA-binding transcription factor activity"/>
    <property type="evidence" value="ECO:0007669"/>
    <property type="project" value="InterPro"/>
</dbReference>
<dbReference type="OrthoDB" id="3573114at2"/>
<dbReference type="PANTHER" id="PTHR33164">
    <property type="entry name" value="TRANSCRIPTIONAL REGULATOR, MARR FAMILY"/>
    <property type="match status" value="1"/>
</dbReference>
<dbReference type="InterPro" id="IPR036390">
    <property type="entry name" value="WH_DNA-bd_sf"/>
</dbReference>
<proteinExistence type="predicted"/>
<dbReference type="AlphaFoldDB" id="A0A563E2D6"/>
<dbReference type="EMBL" id="VCQV01000014">
    <property type="protein sequence ID" value="TWP36064.1"/>
    <property type="molecule type" value="Genomic_DNA"/>
</dbReference>
<dbReference type="Gene3D" id="1.10.10.10">
    <property type="entry name" value="Winged helix-like DNA-binding domain superfamily/Winged helix DNA-binding domain"/>
    <property type="match status" value="1"/>
</dbReference>
<dbReference type="GO" id="GO:0006950">
    <property type="term" value="P:response to stress"/>
    <property type="evidence" value="ECO:0007669"/>
    <property type="project" value="TreeGrafter"/>
</dbReference>
<evidence type="ECO:0000313" key="4">
    <source>
        <dbReference type="Proteomes" id="UP000320244"/>
    </source>
</evidence>
<sequence>MLLAVSSSRDPVAAELAGDDAATMLAGQSDVVDAVLAANRVFVAVAAGALADVEPEVTLPQFRALVLCEMHGTITVAELAAAMGVVPSTATRMCDRLVAKKLLDRATDEVNRRQVNLRLRPEGRTLIDQSTRKRTDEIGQLLAVIPPEDQARLTEGLALLVEAAHGSDRTRPSRRPLAGRGGKNDQERDA</sequence>
<dbReference type="PANTHER" id="PTHR33164:SF94">
    <property type="entry name" value="TRANSCRIPTIONAL REGULATORY PROTEIN-RELATED"/>
    <property type="match status" value="1"/>
</dbReference>
<evidence type="ECO:0000313" key="3">
    <source>
        <dbReference type="EMBL" id="TWP36064.1"/>
    </source>
</evidence>
<evidence type="ECO:0000259" key="2">
    <source>
        <dbReference type="PROSITE" id="PS50995"/>
    </source>
</evidence>
<protein>
    <submittedName>
        <fullName evidence="3">MarR family transcriptional regulator</fullName>
    </submittedName>
</protein>
<name>A0A563E2D6_9MICO</name>
<feature type="domain" description="HTH marR-type" evidence="2">
    <location>
        <begin position="28"/>
        <end position="162"/>
    </location>
</feature>
<dbReference type="SMART" id="SM00347">
    <property type="entry name" value="HTH_MARR"/>
    <property type="match status" value="1"/>
</dbReference>
<dbReference type="InterPro" id="IPR039422">
    <property type="entry name" value="MarR/SlyA-like"/>
</dbReference>
<evidence type="ECO:0000256" key="1">
    <source>
        <dbReference type="SAM" id="MobiDB-lite"/>
    </source>
</evidence>
<dbReference type="InterPro" id="IPR036388">
    <property type="entry name" value="WH-like_DNA-bd_sf"/>
</dbReference>
<dbReference type="Proteomes" id="UP000320244">
    <property type="component" value="Unassembled WGS sequence"/>
</dbReference>
<feature type="region of interest" description="Disordered" evidence="1">
    <location>
        <begin position="164"/>
        <end position="190"/>
    </location>
</feature>
<dbReference type="SUPFAM" id="SSF46785">
    <property type="entry name" value="Winged helix' DNA-binding domain"/>
    <property type="match status" value="1"/>
</dbReference>
<dbReference type="PROSITE" id="PS50995">
    <property type="entry name" value="HTH_MARR_2"/>
    <property type="match status" value="1"/>
</dbReference>
<comment type="caution">
    <text evidence="3">The sequence shown here is derived from an EMBL/GenBank/DDBJ whole genome shotgun (WGS) entry which is preliminary data.</text>
</comment>
<dbReference type="Pfam" id="PF01047">
    <property type="entry name" value="MarR"/>
    <property type="match status" value="1"/>
</dbReference>
<organism evidence="3 4">
    <name type="scientific">Leekyejoonella antrihumi</name>
    <dbReference type="NCBI Taxonomy" id="1660198"/>
    <lineage>
        <taxon>Bacteria</taxon>
        <taxon>Bacillati</taxon>
        <taxon>Actinomycetota</taxon>
        <taxon>Actinomycetes</taxon>
        <taxon>Micrococcales</taxon>
        <taxon>Dermacoccaceae</taxon>
        <taxon>Leekyejoonella</taxon>
    </lineage>
</organism>
<accession>A0A563E2D6</accession>
<keyword evidence="4" id="KW-1185">Reference proteome</keyword>
<reference evidence="3 4" key="1">
    <citation type="submission" date="2019-05" db="EMBL/GenBank/DDBJ databases">
        <authorList>
            <person name="Lee S.D."/>
        </authorList>
    </citation>
    <scope>NUCLEOTIDE SEQUENCE [LARGE SCALE GENOMIC DNA]</scope>
    <source>
        <strain evidence="3 4">C5-26</strain>
    </source>
</reference>
<reference evidence="3 4" key="2">
    <citation type="submission" date="2019-08" db="EMBL/GenBank/DDBJ databases">
        <title>Jejuicoccus antrihumi gen. nov., sp. nov., a new member of the family Dermacoccaceae isolated from a cave.</title>
        <authorList>
            <person name="Schumann P."/>
            <person name="Kim I.S."/>
        </authorList>
    </citation>
    <scope>NUCLEOTIDE SEQUENCE [LARGE SCALE GENOMIC DNA]</scope>
    <source>
        <strain evidence="3 4">C5-26</strain>
    </source>
</reference>
<dbReference type="InterPro" id="IPR000835">
    <property type="entry name" value="HTH_MarR-typ"/>
</dbReference>